<keyword evidence="3" id="KW-1185">Reference proteome</keyword>
<dbReference type="Pfam" id="PF09012">
    <property type="entry name" value="FeoC"/>
    <property type="match status" value="1"/>
</dbReference>
<dbReference type="RefSeq" id="WP_265675853.1">
    <property type="nucleotide sequence ID" value="NZ_JAKRRY010000020.1"/>
</dbReference>
<dbReference type="EMBL" id="JAKRRY010000020">
    <property type="protein sequence ID" value="MCW8347331.1"/>
    <property type="molecule type" value="Genomic_DNA"/>
</dbReference>
<feature type="domain" description="Transcriptional regulator HTH-type FeoC" evidence="1">
    <location>
        <begin position="2"/>
        <end position="49"/>
    </location>
</feature>
<evidence type="ECO:0000313" key="3">
    <source>
        <dbReference type="Proteomes" id="UP001155587"/>
    </source>
</evidence>
<reference evidence="2" key="1">
    <citation type="submission" date="2022-02" db="EMBL/GenBank/DDBJ databases">
        <title>Vibrio sp. nov, a new bacterium isolated from seawater.</title>
        <authorList>
            <person name="Yuan Y."/>
        </authorList>
    </citation>
    <scope>NUCLEOTIDE SEQUENCE</scope>
    <source>
        <strain evidence="2">ZSDZ65</strain>
    </source>
</reference>
<protein>
    <submittedName>
        <fullName evidence="2">FeoC-like transcriptional regulator</fullName>
    </submittedName>
</protein>
<organism evidence="2 3">
    <name type="scientific">Vibrio qingdaonensis</name>
    <dbReference type="NCBI Taxonomy" id="2829491"/>
    <lineage>
        <taxon>Bacteria</taxon>
        <taxon>Pseudomonadati</taxon>
        <taxon>Pseudomonadota</taxon>
        <taxon>Gammaproteobacteria</taxon>
        <taxon>Vibrionales</taxon>
        <taxon>Vibrionaceae</taxon>
        <taxon>Vibrio</taxon>
    </lineage>
</organism>
<dbReference type="SUPFAM" id="SSF46785">
    <property type="entry name" value="Winged helix' DNA-binding domain"/>
    <property type="match status" value="1"/>
</dbReference>
<dbReference type="Gene3D" id="1.10.10.10">
    <property type="entry name" value="Winged helix-like DNA-binding domain superfamily/Winged helix DNA-binding domain"/>
    <property type="match status" value="1"/>
</dbReference>
<dbReference type="Proteomes" id="UP001155587">
    <property type="component" value="Unassembled WGS sequence"/>
</dbReference>
<dbReference type="InterPro" id="IPR036390">
    <property type="entry name" value="WH_DNA-bd_sf"/>
</dbReference>
<dbReference type="AlphaFoldDB" id="A0A9X3HXB9"/>
<gene>
    <name evidence="2" type="ORF">MD535_15090</name>
</gene>
<name>A0A9X3HXB9_9VIBR</name>
<evidence type="ECO:0000313" key="2">
    <source>
        <dbReference type="EMBL" id="MCW8347331.1"/>
    </source>
</evidence>
<dbReference type="InterPro" id="IPR036388">
    <property type="entry name" value="WH-like_DNA-bd_sf"/>
</dbReference>
<dbReference type="InterPro" id="IPR015102">
    <property type="entry name" value="Tscrpt_reg_HTH_FeoC"/>
</dbReference>
<accession>A0A9X3HXB9</accession>
<proteinExistence type="predicted"/>
<comment type="caution">
    <text evidence="2">The sequence shown here is derived from an EMBL/GenBank/DDBJ whole genome shotgun (WGS) entry which is preliminary data.</text>
</comment>
<evidence type="ECO:0000259" key="1">
    <source>
        <dbReference type="Pfam" id="PF09012"/>
    </source>
</evidence>
<sequence>MILADLKAHIECHPGVTRQALAAEFALSEDGIEAMLAVWIRKGKLSRTEDCDKAGQLIRVRYHVNQPNSLSIQVTM</sequence>